<reference evidence="1 2" key="1">
    <citation type="submission" date="2024-01" db="EMBL/GenBank/DDBJ databases">
        <title>The genomes of 5 underutilized Papilionoideae crops provide insights into root nodulation and disease resistanc.</title>
        <authorList>
            <person name="Yuan L."/>
        </authorList>
    </citation>
    <scope>NUCLEOTIDE SEQUENCE [LARGE SCALE GENOMIC DNA]</scope>
    <source>
        <strain evidence="1">ZHUSHIDOU_FW_LH</strain>
        <tissue evidence="1">Leaf</tissue>
    </source>
</reference>
<organism evidence="1 2">
    <name type="scientific">Crotalaria pallida</name>
    <name type="common">Smooth rattlebox</name>
    <name type="synonym">Crotalaria striata</name>
    <dbReference type="NCBI Taxonomy" id="3830"/>
    <lineage>
        <taxon>Eukaryota</taxon>
        <taxon>Viridiplantae</taxon>
        <taxon>Streptophyta</taxon>
        <taxon>Embryophyta</taxon>
        <taxon>Tracheophyta</taxon>
        <taxon>Spermatophyta</taxon>
        <taxon>Magnoliopsida</taxon>
        <taxon>eudicotyledons</taxon>
        <taxon>Gunneridae</taxon>
        <taxon>Pentapetalae</taxon>
        <taxon>rosids</taxon>
        <taxon>fabids</taxon>
        <taxon>Fabales</taxon>
        <taxon>Fabaceae</taxon>
        <taxon>Papilionoideae</taxon>
        <taxon>50 kb inversion clade</taxon>
        <taxon>genistoids sensu lato</taxon>
        <taxon>core genistoids</taxon>
        <taxon>Crotalarieae</taxon>
        <taxon>Crotalaria</taxon>
    </lineage>
</organism>
<evidence type="ECO:0000313" key="2">
    <source>
        <dbReference type="Proteomes" id="UP001372338"/>
    </source>
</evidence>
<dbReference type="AlphaFoldDB" id="A0AAN9HS61"/>
<protein>
    <submittedName>
        <fullName evidence="1">Uncharacterized protein</fullName>
    </submittedName>
</protein>
<gene>
    <name evidence="1" type="ORF">RIF29_42170</name>
</gene>
<comment type="caution">
    <text evidence="1">The sequence shown here is derived from an EMBL/GenBank/DDBJ whole genome shotgun (WGS) entry which is preliminary data.</text>
</comment>
<proteinExistence type="predicted"/>
<sequence>MSLLRWSGDSQVAIILNAHLPRLARVGNEPSLAKLKQGEEYCVGVGVDMEGFKSGCGCGCGCEQRLKRAVKNWESLEVSSVVSSVPAAANGFSVLSSSFFHDEHWHFLK</sequence>
<dbReference type="EMBL" id="JAYWIO010000008">
    <property type="protein sequence ID" value="KAK7247289.1"/>
    <property type="molecule type" value="Genomic_DNA"/>
</dbReference>
<dbReference type="Proteomes" id="UP001372338">
    <property type="component" value="Unassembled WGS sequence"/>
</dbReference>
<keyword evidence="2" id="KW-1185">Reference proteome</keyword>
<evidence type="ECO:0000313" key="1">
    <source>
        <dbReference type="EMBL" id="KAK7247289.1"/>
    </source>
</evidence>
<name>A0AAN9HS61_CROPI</name>
<accession>A0AAN9HS61</accession>